<keyword evidence="2" id="KW-1185">Reference proteome</keyword>
<dbReference type="AlphaFoldDB" id="A0A367LEE1"/>
<name>A0A367LEE1_9HYPO</name>
<dbReference type="Proteomes" id="UP000253664">
    <property type="component" value="Unassembled WGS sequence"/>
</dbReference>
<organism evidence="1 2">
    <name type="scientific">Ophiocordyceps polyrhachis-furcata BCC 54312</name>
    <dbReference type="NCBI Taxonomy" id="1330021"/>
    <lineage>
        <taxon>Eukaryota</taxon>
        <taxon>Fungi</taxon>
        <taxon>Dikarya</taxon>
        <taxon>Ascomycota</taxon>
        <taxon>Pezizomycotina</taxon>
        <taxon>Sordariomycetes</taxon>
        <taxon>Hypocreomycetidae</taxon>
        <taxon>Hypocreales</taxon>
        <taxon>Ophiocordycipitaceae</taxon>
        <taxon>Ophiocordyceps</taxon>
    </lineage>
</organism>
<proteinExistence type="predicted"/>
<reference evidence="1 2" key="1">
    <citation type="journal article" date="2015" name="BMC Genomics">
        <title>Insights from the genome of Ophiocordyceps polyrhachis-furcata to pathogenicity and host specificity in insect fungi.</title>
        <authorList>
            <person name="Wichadakul D."/>
            <person name="Kobmoo N."/>
            <person name="Ingsriswang S."/>
            <person name="Tangphatsornruang S."/>
            <person name="Chantasingh D."/>
            <person name="Luangsa-ard J.J."/>
            <person name="Eurwilaichitr L."/>
        </authorList>
    </citation>
    <scope>NUCLEOTIDE SEQUENCE [LARGE SCALE GENOMIC DNA]</scope>
    <source>
        <strain evidence="1 2">BCC 54312</strain>
    </source>
</reference>
<evidence type="ECO:0000313" key="1">
    <source>
        <dbReference type="EMBL" id="RCI12789.1"/>
    </source>
</evidence>
<comment type="caution">
    <text evidence="1">The sequence shown here is derived from an EMBL/GenBank/DDBJ whole genome shotgun (WGS) entry which is preliminary data.</text>
</comment>
<evidence type="ECO:0000313" key="2">
    <source>
        <dbReference type="Proteomes" id="UP000253664"/>
    </source>
</evidence>
<sequence length="66" mass="7630">MKWRRGERGYGRSRTPPLVARSPWLFWLAGRLLASPFSPIWAMGCAEMDSFFYGIADRTQVRIVLP</sequence>
<gene>
    <name evidence="1" type="ORF">L249_0091</name>
</gene>
<accession>A0A367LEE1</accession>
<protein>
    <submittedName>
        <fullName evidence="1">Uncharacterized protein</fullName>
    </submittedName>
</protein>
<dbReference type="EMBL" id="LKCN02000007">
    <property type="protein sequence ID" value="RCI12789.1"/>
    <property type="molecule type" value="Genomic_DNA"/>
</dbReference>